<dbReference type="Proteomes" id="UP000233837">
    <property type="component" value="Unassembled WGS sequence"/>
</dbReference>
<organism evidence="1 2">
    <name type="scientific">Dendrobium catenatum</name>
    <dbReference type="NCBI Taxonomy" id="906689"/>
    <lineage>
        <taxon>Eukaryota</taxon>
        <taxon>Viridiplantae</taxon>
        <taxon>Streptophyta</taxon>
        <taxon>Embryophyta</taxon>
        <taxon>Tracheophyta</taxon>
        <taxon>Spermatophyta</taxon>
        <taxon>Magnoliopsida</taxon>
        <taxon>Liliopsida</taxon>
        <taxon>Asparagales</taxon>
        <taxon>Orchidaceae</taxon>
        <taxon>Epidendroideae</taxon>
        <taxon>Malaxideae</taxon>
        <taxon>Dendrobiinae</taxon>
        <taxon>Dendrobium</taxon>
    </lineage>
</organism>
<sequence>MRKKLDAPLGVFSFRKGQKIQQRVGSGRWDAQVGFTGKTHLLDRWTSDRLDAMRCDRTIRAVGCGDCELRVTWSATGRTVRARGRDDTTCMGCGWG</sequence>
<evidence type="ECO:0000313" key="1">
    <source>
        <dbReference type="EMBL" id="PKU84294.1"/>
    </source>
</evidence>
<dbReference type="EMBL" id="KZ502052">
    <property type="protein sequence ID" value="PKU84294.1"/>
    <property type="molecule type" value="Genomic_DNA"/>
</dbReference>
<reference evidence="1 2" key="1">
    <citation type="journal article" date="2016" name="Sci. Rep.">
        <title>The Dendrobium catenatum Lindl. genome sequence provides insights into polysaccharide synthase, floral development and adaptive evolution.</title>
        <authorList>
            <person name="Zhang G.Q."/>
            <person name="Xu Q."/>
            <person name="Bian C."/>
            <person name="Tsai W.C."/>
            <person name="Yeh C.M."/>
            <person name="Liu K.W."/>
            <person name="Yoshida K."/>
            <person name="Zhang L.S."/>
            <person name="Chang S.B."/>
            <person name="Chen F."/>
            <person name="Shi Y."/>
            <person name="Su Y.Y."/>
            <person name="Zhang Y.Q."/>
            <person name="Chen L.J."/>
            <person name="Yin Y."/>
            <person name="Lin M."/>
            <person name="Huang H."/>
            <person name="Deng H."/>
            <person name="Wang Z.W."/>
            <person name="Zhu S.L."/>
            <person name="Zhao X."/>
            <person name="Deng C."/>
            <person name="Niu S.C."/>
            <person name="Huang J."/>
            <person name="Wang M."/>
            <person name="Liu G.H."/>
            <person name="Yang H.J."/>
            <person name="Xiao X.J."/>
            <person name="Hsiao Y.Y."/>
            <person name="Wu W.L."/>
            <person name="Chen Y.Y."/>
            <person name="Mitsuda N."/>
            <person name="Ohme-Takagi M."/>
            <person name="Luo Y.B."/>
            <person name="Van de Peer Y."/>
            <person name="Liu Z.J."/>
        </authorList>
    </citation>
    <scope>NUCLEOTIDE SEQUENCE [LARGE SCALE GENOMIC DNA]</scope>
    <source>
        <tissue evidence="1">The whole plant</tissue>
    </source>
</reference>
<proteinExistence type="predicted"/>
<reference evidence="1 2" key="2">
    <citation type="journal article" date="2017" name="Nature">
        <title>The Apostasia genome and the evolution of orchids.</title>
        <authorList>
            <person name="Zhang G.Q."/>
            <person name="Liu K.W."/>
            <person name="Li Z."/>
            <person name="Lohaus R."/>
            <person name="Hsiao Y.Y."/>
            <person name="Niu S.C."/>
            <person name="Wang J.Y."/>
            <person name="Lin Y.C."/>
            <person name="Xu Q."/>
            <person name="Chen L.J."/>
            <person name="Yoshida K."/>
            <person name="Fujiwara S."/>
            <person name="Wang Z.W."/>
            <person name="Zhang Y.Q."/>
            <person name="Mitsuda N."/>
            <person name="Wang M."/>
            <person name="Liu G.H."/>
            <person name="Pecoraro L."/>
            <person name="Huang H.X."/>
            <person name="Xiao X.J."/>
            <person name="Lin M."/>
            <person name="Wu X.Y."/>
            <person name="Wu W.L."/>
            <person name="Chen Y.Y."/>
            <person name="Chang S.B."/>
            <person name="Sakamoto S."/>
            <person name="Ohme-Takagi M."/>
            <person name="Yagi M."/>
            <person name="Zeng S.J."/>
            <person name="Shen C.Y."/>
            <person name="Yeh C.M."/>
            <person name="Luo Y.B."/>
            <person name="Tsai W.C."/>
            <person name="Van de Peer Y."/>
            <person name="Liu Z.J."/>
        </authorList>
    </citation>
    <scope>NUCLEOTIDE SEQUENCE [LARGE SCALE GENOMIC DNA]</scope>
    <source>
        <tissue evidence="1">The whole plant</tissue>
    </source>
</reference>
<name>A0A2I0X8T1_9ASPA</name>
<evidence type="ECO:0000313" key="2">
    <source>
        <dbReference type="Proteomes" id="UP000233837"/>
    </source>
</evidence>
<accession>A0A2I0X8T1</accession>
<dbReference type="AlphaFoldDB" id="A0A2I0X8T1"/>
<keyword evidence="2" id="KW-1185">Reference proteome</keyword>
<gene>
    <name evidence="1" type="ORF">MA16_Dca002807</name>
</gene>
<protein>
    <submittedName>
        <fullName evidence="1">Uncharacterized protein</fullName>
    </submittedName>
</protein>